<keyword evidence="11" id="KW-0503">Monooxygenase</keyword>
<dbReference type="InterPro" id="IPR050364">
    <property type="entry name" value="Cytochrome_P450_fung"/>
</dbReference>
<dbReference type="AlphaFoldDB" id="A0A5K1K6T7"/>
<dbReference type="EMBL" id="LR729499">
    <property type="protein sequence ID" value="VWP01592.1"/>
    <property type="molecule type" value="Genomic_DNA"/>
</dbReference>
<comment type="cofactor">
    <cofactor evidence="1">
        <name>heme</name>
        <dbReference type="ChEBI" id="CHEBI:30413"/>
    </cofactor>
</comment>
<dbReference type="InterPro" id="IPR036396">
    <property type="entry name" value="Cyt_P450_sf"/>
</dbReference>
<proteinExistence type="inferred from homology"/>
<dbReference type="Pfam" id="PF00067">
    <property type="entry name" value="p450"/>
    <property type="match status" value="2"/>
</dbReference>
<accession>A0A5K1K6T7</accession>
<dbReference type="PRINTS" id="PR00463">
    <property type="entry name" value="EP450I"/>
</dbReference>
<keyword evidence="8" id="KW-1133">Transmembrane helix</keyword>
<protein>
    <recommendedName>
        <fullName evidence="14">Cytochrome P450</fullName>
    </recommendedName>
</protein>
<comment type="subcellular location">
    <subcellularLocation>
        <location evidence="2">Membrane</location>
        <topology evidence="2">Single-pass membrane protein</topology>
    </subcellularLocation>
</comment>
<dbReference type="GO" id="GO:0020037">
    <property type="term" value="F:heme binding"/>
    <property type="evidence" value="ECO:0007669"/>
    <property type="project" value="InterPro"/>
</dbReference>
<evidence type="ECO:0000256" key="12">
    <source>
        <dbReference type="ARBA" id="ARBA00023136"/>
    </source>
</evidence>
<evidence type="ECO:0000256" key="9">
    <source>
        <dbReference type="ARBA" id="ARBA00023002"/>
    </source>
</evidence>
<keyword evidence="6" id="KW-0812">Transmembrane</keyword>
<evidence type="ECO:0000256" key="4">
    <source>
        <dbReference type="ARBA" id="ARBA00010617"/>
    </source>
</evidence>
<evidence type="ECO:0000256" key="5">
    <source>
        <dbReference type="ARBA" id="ARBA00022617"/>
    </source>
</evidence>
<evidence type="ECO:0000256" key="1">
    <source>
        <dbReference type="ARBA" id="ARBA00001971"/>
    </source>
</evidence>
<dbReference type="InterPro" id="IPR002401">
    <property type="entry name" value="Cyt_P450_E_grp-I"/>
</dbReference>
<dbReference type="InterPro" id="IPR001128">
    <property type="entry name" value="Cyt_P450"/>
</dbReference>
<evidence type="ECO:0000256" key="7">
    <source>
        <dbReference type="ARBA" id="ARBA00022723"/>
    </source>
</evidence>
<dbReference type="PANTHER" id="PTHR46300:SF7">
    <property type="entry name" value="P450, PUTATIVE (EUROFUNG)-RELATED"/>
    <property type="match status" value="1"/>
</dbReference>
<evidence type="ECO:0000256" key="3">
    <source>
        <dbReference type="ARBA" id="ARBA00005179"/>
    </source>
</evidence>
<dbReference type="GO" id="GO:0004497">
    <property type="term" value="F:monooxygenase activity"/>
    <property type="evidence" value="ECO:0007669"/>
    <property type="project" value="UniProtKB-KW"/>
</dbReference>
<keyword evidence="12" id="KW-0472">Membrane</keyword>
<dbReference type="GO" id="GO:0005506">
    <property type="term" value="F:iron ion binding"/>
    <property type="evidence" value="ECO:0007669"/>
    <property type="project" value="InterPro"/>
</dbReference>
<comment type="similarity">
    <text evidence="4">Belongs to the cytochrome P450 family.</text>
</comment>
<keyword evidence="7" id="KW-0479">Metal-binding</keyword>
<name>A0A5K1K6T7_9APHY</name>
<dbReference type="SUPFAM" id="SSF48264">
    <property type="entry name" value="Cytochrome P450"/>
    <property type="match status" value="1"/>
</dbReference>
<evidence type="ECO:0000256" key="11">
    <source>
        <dbReference type="ARBA" id="ARBA00023033"/>
    </source>
</evidence>
<evidence type="ECO:0000256" key="6">
    <source>
        <dbReference type="ARBA" id="ARBA00022692"/>
    </source>
</evidence>
<reference evidence="13" key="1">
    <citation type="submission" date="2019-10" db="EMBL/GenBank/DDBJ databases">
        <authorList>
            <person name="Nor Muhammad N."/>
        </authorList>
    </citation>
    <scope>NUCLEOTIDE SEQUENCE</scope>
</reference>
<organism evidence="13">
    <name type="scientific">Ganoderma boninense</name>
    <dbReference type="NCBI Taxonomy" id="34458"/>
    <lineage>
        <taxon>Eukaryota</taxon>
        <taxon>Fungi</taxon>
        <taxon>Dikarya</taxon>
        <taxon>Basidiomycota</taxon>
        <taxon>Agaricomycotina</taxon>
        <taxon>Agaricomycetes</taxon>
        <taxon>Polyporales</taxon>
        <taxon>Polyporaceae</taxon>
        <taxon>Ganoderma</taxon>
    </lineage>
</organism>
<comment type="pathway">
    <text evidence="3">Secondary metabolite biosynthesis.</text>
</comment>
<evidence type="ECO:0000256" key="10">
    <source>
        <dbReference type="ARBA" id="ARBA00023004"/>
    </source>
</evidence>
<keyword evidence="10" id="KW-0408">Iron</keyword>
<keyword evidence="5" id="KW-0349">Heme</keyword>
<evidence type="ECO:0008006" key="14">
    <source>
        <dbReference type="Google" id="ProtNLM"/>
    </source>
</evidence>
<dbReference type="PANTHER" id="PTHR46300">
    <property type="entry name" value="P450, PUTATIVE (EUROFUNG)-RELATED-RELATED"/>
    <property type="match status" value="1"/>
</dbReference>
<dbReference type="GO" id="GO:0016020">
    <property type="term" value="C:membrane"/>
    <property type="evidence" value="ECO:0007669"/>
    <property type="project" value="UniProtKB-SubCell"/>
</dbReference>
<dbReference type="Gene3D" id="1.10.630.10">
    <property type="entry name" value="Cytochrome P450"/>
    <property type="match status" value="2"/>
</dbReference>
<evidence type="ECO:0000256" key="2">
    <source>
        <dbReference type="ARBA" id="ARBA00004167"/>
    </source>
</evidence>
<gene>
    <name evidence="13" type="primary">I1S172</name>
</gene>
<evidence type="ECO:0000313" key="13">
    <source>
        <dbReference type="EMBL" id="VWP01592.1"/>
    </source>
</evidence>
<dbReference type="GO" id="GO:0016705">
    <property type="term" value="F:oxidoreductase activity, acting on paired donors, with incorporation or reduction of molecular oxygen"/>
    <property type="evidence" value="ECO:0007669"/>
    <property type="project" value="InterPro"/>
</dbReference>
<keyword evidence="9" id="KW-0560">Oxidoreductase</keyword>
<evidence type="ECO:0000256" key="8">
    <source>
        <dbReference type="ARBA" id="ARBA00022989"/>
    </source>
</evidence>
<sequence length="526" mass="58491">MVMDVPLLSAVLATSAILFFALRDLFRRNGKGHLPPGPVPLPILGNILDIPRSSVGLAFSALTKKYGDIVYFNVLGQPVIVIGSIKAAVDLLDKKSANFSGRPVSAVTKLAGLEFMFVFKQYGLQWRQHRRTFHLSFGIDRVANYRPIQLNSARRLLTRLLTSPHDMQKNINMLVADTAMKLVYGIDAAVDDPECEMAKAIEALRAFVETLLLPSGHLIMDIFPFLRHLPSWLPGMHVKRVVETGRRAVQGALDKLDNMSTAANREGRAMDSMMTRLLADAGADAHAAAMKEHNQHVAATTLLDAYDDGSFLPRRGNAPGIPEGGPGRAAVVGPDRLPEFSDYDRLPYTRAFIKELTRWHTVSPMGVPHTVVDDDEYNGYFIPAGTIVNVNIWSLSRDPEEYPDPYAFKPERFLVENPPRDPNDYIFGFGRRLVLRLTLLASGRSSDTLDPRRACPGNHFATASLFIYCTSVLHVFDIMPPKDKYGSPVALEYKAKDNLIPHIEGYEYIIKPRSAEAERLVADLML</sequence>